<feature type="region of interest" description="Disordered" evidence="1">
    <location>
        <begin position="36"/>
        <end position="57"/>
    </location>
</feature>
<sequence length="211" mass="23742">MREKKGREELTRTSGLVYDLPEKKSVISTVPSTTNIRSVSQQQTETNNISVSQQQTDTNNISVSQQQTDTNDISVFQQQAETNDISVFQQQAETSDISALSRRQQHLAEVDEGLAFCGWTSRSWVVAYSGPFPWLHTLKSGRRAMHARKEGEREAYSTKRSGIWPARRYRPGCSLDLKRLRCRVSSTNALGSPEATVVEESPHDQAVQAQR</sequence>
<protein>
    <submittedName>
        <fullName evidence="2">Uncharacterized protein</fullName>
    </submittedName>
</protein>
<accession>A0ABR1FBN6</accession>
<gene>
    <name evidence="2" type="ORF">BZA70DRAFT_308143</name>
</gene>
<dbReference type="EMBL" id="JBBJBU010000001">
    <property type="protein sequence ID" value="KAK7207255.1"/>
    <property type="molecule type" value="Genomic_DNA"/>
</dbReference>
<dbReference type="RefSeq" id="XP_064770288.1">
    <property type="nucleotide sequence ID" value="XM_064914848.1"/>
</dbReference>
<proteinExistence type="predicted"/>
<dbReference type="Proteomes" id="UP001498771">
    <property type="component" value="Unassembled WGS sequence"/>
</dbReference>
<evidence type="ECO:0000313" key="3">
    <source>
        <dbReference type="Proteomes" id="UP001498771"/>
    </source>
</evidence>
<evidence type="ECO:0000313" key="2">
    <source>
        <dbReference type="EMBL" id="KAK7207255.1"/>
    </source>
</evidence>
<reference evidence="2 3" key="1">
    <citation type="submission" date="2024-03" db="EMBL/GenBank/DDBJ databases">
        <title>Genome-scale model development and genomic sequencing of the oleaginous clade Lipomyces.</title>
        <authorList>
            <consortium name="Lawrence Berkeley National Laboratory"/>
            <person name="Czajka J.J."/>
            <person name="Han Y."/>
            <person name="Kim J."/>
            <person name="Mondo S.J."/>
            <person name="Hofstad B.A."/>
            <person name="Robles A."/>
            <person name="Haridas S."/>
            <person name="Riley R."/>
            <person name="LaButti K."/>
            <person name="Pangilinan J."/>
            <person name="Andreopoulos W."/>
            <person name="Lipzen A."/>
            <person name="Yan J."/>
            <person name="Wang M."/>
            <person name="Ng V."/>
            <person name="Grigoriev I.V."/>
            <person name="Spatafora J.W."/>
            <person name="Magnuson J.K."/>
            <person name="Baker S.E."/>
            <person name="Pomraning K.R."/>
        </authorList>
    </citation>
    <scope>NUCLEOTIDE SEQUENCE [LARGE SCALE GENOMIC DNA]</scope>
    <source>
        <strain evidence="2 3">Phaff 52-87</strain>
    </source>
</reference>
<keyword evidence="3" id="KW-1185">Reference proteome</keyword>
<dbReference type="GeneID" id="90040360"/>
<comment type="caution">
    <text evidence="2">The sequence shown here is derived from an EMBL/GenBank/DDBJ whole genome shotgun (WGS) entry which is preliminary data.</text>
</comment>
<organism evidence="2 3">
    <name type="scientific">Myxozyma melibiosi</name>
    <dbReference type="NCBI Taxonomy" id="54550"/>
    <lineage>
        <taxon>Eukaryota</taxon>
        <taxon>Fungi</taxon>
        <taxon>Dikarya</taxon>
        <taxon>Ascomycota</taxon>
        <taxon>Saccharomycotina</taxon>
        <taxon>Lipomycetes</taxon>
        <taxon>Lipomycetales</taxon>
        <taxon>Lipomycetaceae</taxon>
        <taxon>Myxozyma</taxon>
    </lineage>
</organism>
<feature type="region of interest" description="Disordered" evidence="1">
    <location>
        <begin position="191"/>
        <end position="211"/>
    </location>
</feature>
<evidence type="ECO:0000256" key="1">
    <source>
        <dbReference type="SAM" id="MobiDB-lite"/>
    </source>
</evidence>
<name>A0ABR1FBN6_9ASCO</name>